<evidence type="ECO:0000313" key="1">
    <source>
        <dbReference type="EMBL" id="KAJ9595229.1"/>
    </source>
</evidence>
<accession>A0AAD8EMG2</accession>
<reference evidence="1" key="2">
    <citation type="submission" date="2023-05" db="EMBL/GenBank/DDBJ databases">
        <authorList>
            <person name="Fouks B."/>
        </authorList>
    </citation>
    <scope>NUCLEOTIDE SEQUENCE</scope>
    <source>
        <strain evidence="1">Stay&amp;Tobe</strain>
        <tissue evidence="1">Testes</tissue>
    </source>
</reference>
<name>A0AAD8EMG2_DIPPU</name>
<keyword evidence="2" id="KW-1185">Reference proteome</keyword>
<feature type="non-terminal residue" evidence="1">
    <location>
        <position position="61"/>
    </location>
</feature>
<reference evidence="1" key="1">
    <citation type="journal article" date="2023" name="IScience">
        <title>Live-bearing cockroach genome reveals convergent evolutionary mechanisms linked to viviparity in insects and beyond.</title>
        <authorList>
            <person name="Fouks B."/>
            <person name="Harrison M.C."/>
            <person name="Mikhailova A.A."/>
            <person name="Marchal E."/>
            <person name="English S."/>
            <person name="Carruthers M."/>
            <person name="Jennings E.C."/>
            <person name="Chiamaka E.L."/>
            <person name="Frigard R.A."/>
            <person name="Pippel M."/>
            <person name="Attardo G.M."/>
            <person name="Benoit J.B."/>
            <person name="Bornberg-Bauer E."/>
            <person name="Tobe S.S."/>
        </authorList>
    </citation>
    <scope>NUCLEOTIDE SEQUENCE</scope>
    <source>
        <strain evidence="1">Stay&amp;Tobe</strain>
    </source>
</reference>
<comment type="caution">
    <text evidence="1">The sequence shown here is derived from an EMBL/GenBank/DDBJ whole genome shotgun (WGS) entry which is preliminary data.</text>
</comment>
<sequence length="61" mass="7116">TLYKSVCRVVFLTPSVCDRCSKQCITYSEFAKHFTNSSKYVQINRTLKVTVKGVNWIRVLR</sequence>
<proteinExistence type="predicted"/>
<organism evidence="1 2">
    <name type="scientific">Diploptera punctata</name>
    <name type="common">Pacific beetle cockroach</name>
    <dbReference type="NCBI Taxonomy" id="6984"/>
    <lineage>
        <taxon>Eukaryota</taxon>
        <taxon>Metazoa</taxon>
        <taxon>Ecdysozoa</taxon>
        <taxon>Arthropoda</taxon>
        <taxon>Hexapoda</taxon>
        <taxon>Insecta</taxon>
        <taxon>Pterygota</taxon>
        <taxon>Neoptera</taxon>
        <taxon>Polyneoptera</taxon>
        <taxon>Dictyoptera</taxon>
        <taxon>Blattodea</taxon>
        <taxon>Blaberoidea</taxon>
        <taxon>Blaberidae</taxon>
        <taxon>Diplopterinae</taxon>
        <taxon>Diploptera</taxon>
    </lineage>
</organism>
<dbReference type="AlphaFoldDB" id="A0AAD8EMG2"/>
<evidence type="ECO:0000313" key="2">
    <source>
        <dbReference type="Proteomes" id="UP001233999"/>
    </source>
</evidence>
<gene>
    <name evidence="1" type="ORF">L9F63_013490</name>
</gene>
<dbReference type="EMBL" id="JASPKZ010002683">
    <property type="protein sequence ID" value="KAJ9595229.1"/>
    <property type="molecule type" value="Genomic_DNA"/>
</dbReference>
<dbReference type="Proteomes" id="UP001233999">
    <property type="component" value="Unassembled WGS sequence"/>
</dbReference>
<feature type="non-terminal residue" evidence="1">
    <location>
        <position position="1"/>
    </location>
</feature>
<protein>
    <submittedName>
        <fullName evidence="1">Uncharacterized protein</fullName>
    </submittedName>
</protein>